<dbReference type="PANTHER" id="PTHR33963">
    <property type="entry name" value="MKRN2 OPPOSITE STRAND PROTEIN"/>
    <property type="match status" value="1"/>
</dbReference>
<name>A0ABM1ES84_PRICU</name>
<dbReference type="PANTHER" id="PTHR33963:SF2">
    <property type="entry name" value="MKRN2 OPPOSITE STRAND PROTEIN"/>
    <property type="match status" value="1"/>
</dbReference>
<dbReference type="InterPro" id="IPR053922">
    <property type="entry name" value="MKRN2OS-like_N"/>
</dbReference>
<keyword evidence="3" id="KW-1185">Reference proteome</keyword>
<reference evidence="4 5" key="1">
    <citation type="submission" date="2025-05" db="UniProtKB">
        <authorList>
            <consortium name="RefSeq"/>
        </authorList>
    </citation>
    <scope>IDENTIFICATION</scope>
</reference>
<dbReference type="Pfam" id="PF16044">
    <property type="entry name" value="DUF4796_C"/>
    <property type="match status" value="1"/>
</dbReference>
<evidence type="ECO:0000313" key="5">
    <source>
        <dbReference type="RefSeq" id="XP_014675055.1"/>
    </source>
</evidence>
<evidence type="ECO:0000313" key="3">
    <source>
        <dbReference type="Proteomes" id="UP000695022"/>
    </source>
</evidence>
<organism evidence="3 5">
    <name type="scientific">Priapulus caudatus</name>
    <name type="common">Priapulid worm</name>
    <dbReference type="NCBI Taxonomy" id="37621"/>
    <lineage>
        <taxon>Eukaryota</taxon>
        <taxon>Metazoa</taxon>
        <taxon>Ecdysozoa</taxon>
        <taxon>Scalidophora</taxon>
        <taxon>Priapulida</taxon>
        <taxon>Priapulimorpha</taxon>
        <taxon>Priapulimorphida</taxon>
        <taxon>Priapulidae</taxon>
        <taxon>Priapulus</taxon>
    </lineage>
</organism>
<gene>
    <name evidence="4 5" type="primary">LOC106815136</name>
</gene>
<dbReference type="RefSeq" id="XP_014675054.1">
    <property type="nucleotide sequence ID" value="XM_014819568.1"/>
</dbReference>
<proteinExistence type="predicted"/>
<dbReference type="GeneID" id="106815136"/>
<evidence type="ECO:0000313" key="4">
    <source>
        <dbReference type="RefSeq" id="XP_014675054.1"/>
    </source>
</evidence>
<feature type="domain" description="MKRN2 opposite strand protein-like N-terminal" evidence="2">
    <location>
        <begin position="9"/>
        <end position="35"/>
    </location>
</feature>
<protein>
    <submittedName>
        <fullName evidence="4 5">MKRN2 opposite strand protein-like</fullName>
    </submittedName>
</protein>
<feature type="domain" description="MKRN2 opposite strand protein-like C-terminal" evidence="1">
    <location>
        <begin position="47"/>
        <end position="195"/>
    </location>
</feature>
<evidence type="ECO:0000259" key="1">
    <source>
        <dbReference type="Pfam" id="PF16044"/>
    </source>
</evidence>
<accession>A0ABM1ES84</accession>
<evidence type="ECO:0000259" key="2">
    <source>
        <dbReference type="Pfam" id="PF22795"/>
    </source>
</evidence>
<dbReference type="Pfam" id="PF22795">
    <property type="entry name" value="DUF4796_N"/>
    <property type="match status" value="1"/>
</dbReference>
<sequence length="205" mass="23032">MNAPVSTEPIFCFEHCQKGRKIYALQIPGECPLCGVLLASSELILPPFRVPSPFSRSPHSLVIRPTIGSFLRDYKNARDLHIGITNSKGLVHDYNEKGVNFGSSSWEQCVSVPLQCRNARRWDAELRNFSAHGDWFPQNYSESDHNCLDFVVGFLRHAEATVRVSAPLCKEQLCAELILPRMTQAAKYVTLYRRVSAETAYVSAS</sequence>
<dbReference type="InterPro" id="IPR032016">
    <property type="entry name" value="MKRN2OS-like"/>
</dbReference>
<dbReference type="Proteomes" id="UP000695022">
    <property type="component" value="Unplaced"/>
</dbReference>
<dbReference type="RefSeq" id="XP_014675055.1">
    <property type="nucleotide sequence ID" value="XM_014819569.1"/>
</dbReference>
<dbReference type="InterPro" id="IPR053921">
    <property type="entry name" value="MKRN2OS-like_C"/>
</dbReference>